<comment type="caution">
    <text evidence="1">The sequence shown here is derived from an EMBL/GenBank/DDBJ whole genome shotgun (WGS) entry which is preliminary data.</text>
</comment>
<organism evidence="1 2">
    <name type="scientific">Babesia caballi</name>
    <dbReference type="NCBI Taxonomy" id="5871"/>
    <lineage>
        <taxon>Eukaryota</taxon>
        <taxon>Sar</taxon>
        <taxon>Alveolata</taxon>
        <taxon>Apicomplexa</taxon>
        <taxon>Aconoidasida</taxon>
        <taxon>Piroplasmida</taxon>
        <taxon>Babesiidae</taxon>
        <taxon>Babesia</taxon>
    </lineage>
</organism>
<evidence type="ECO:0000313" key="1">
    <source>
        <dbReference type="EMBL" id="GIX63915.1"/>
    </source>
</evidence>
<dbReference type="GeneID" id="94195396"/>
<dbReference type="Proteomes" id="UP001497744">
    <property type="component" value="Unassembled WGS sequence"/>
</dbReference>
<gene>
    <name evidence="1" type="ORF">BcabD6B2_33500</name>
</gene>
<dbReference type="RefSeq" id="XP_067715984.1">
    <property type="nucleotide sequence ID" value="XM_067859883.1"/>
</dbReference>
<dbReference type="EMBL" id="BPLF01000003">
    <property type="protein sequence ID" value="GIX63915.1"/>
    <property type="molecule type" value="Genomic_DNA"/>
</dbReference>
<proteinExistence type="predicted"/>
<reference evidence="1 2" key="1">
    <citation type="submission" date="2021-06" db="EMBL/GenBank/DDBJ databases">
        <title>Genome sequence of Babesia caballi.</title>
        <authorList>
            <person name="Yamagishi J."/>
            <person name="Kidaka T."/>
            <person name="Ochi A."/>
        </authorList>
    </citation>
    <scope>NUCLEOTIDE SEQUENCE [LARGE SCALE GENOMIC DNA]</scope>
    <source>
        <strain evidence="1">USDA-D6B2</strain>
    </source>
</reference>
<evidence type="ECO:0000313" key="2">
    <source>
        <dbReference type="Proteomes" id="UP001497744"/>
    </source>
</evidence>
<protein>
    <submittedName>
        <fullName evidence="1">Oligoendopeptidase F</fullName>
    </submittedName>
</protein>
<accession>A0AAV4LWC9</accession>
<keyword evidence="2" id="KW-1185">Reference proteome</keyword>
<name>A0AAV4LWC9_BABCB</name>
<dbReference type="AlphaFoldDB" id="A0AAV4LWC9"/>
<sequence>MRRRMARQTFSRQTAMAKRLLAPVSETLPLLNTDIFTVLNSSARRWPDINRSAPTQVGEPLEVLRGGADEAACDGGSDARRPRAVGHEHGLDAGEAAGVGLARGGAERGPDAHVDAHAVELLRLVDGVPEAPDHLGEVERHAEVGVRADVVDDDGVAGRIFEVKHGVELLVDQRRRCLH</sequence>